<evidence type="ECO:0000259" key="6">
    <source>
        <dbReference type="Pfam" id="PF01850"/>
    </source>
</evidence>
<dbReference type="CDD" id="cd09874">
    <property type="entry name" value="PIN_MT3492-like"/>
    <property type="match status" value="1"/>
</dbReference>
<sequence length="144" mass="15324">MSAYLDASAILPILIEEPGSPLVDRFIAETDEALVVSEFAAAEVASALSRLVRTGLLDAADATARLADFDAWRASATVDLDLQASDIRLAHIFVRRFDLMLRAPDALHAALCRRGDLTLVTLDHRLATAAEALGIQAQLLAAGS</sequence>
<dbReference type="PANTHER" id="PTHR35901">
    <property type="entry name" value="RIBONUCLEASE VAPC3"/>
    <property type="match status" value="1"/>
</dbReference>
<dbReference type="Proteomes" id="UP000622580">
    <property type="component" value="Unassembled WGS sequence"/>
</dbReference>
<keyword evidence="3 5" id="KW-0479">Metal-binding</keyword>
<dbReference type="GO" id="GO:0016787">
    <property type="term" value="F:hydrolase activity"/>
    <property type="evidence" value="ECO:0007669"/>
    <property type="project" value="UniProtKB-KW"/>
</dbReference>
<proteinExistence type="inferred from homology"/>
<dbReference type="PANTHER" id="PTHR35901:SF1">
    <property type="entry name" value="EXONUCLEASE VAPC9"/>
    <property type="match status" value="1"/>
</dbReference>
<dbReference type="RefSeq" id="WP_215341773.1">
    <property type="nucleotide sequence ID" value="NZ_JAGSGD010000001.1"/>
</dbReference>
<dbReference type="GO" id="GO:0004540">
    <property type="term" value="F:RNA nuclease activity"/>
    <property type="evidence" value="ECO:0007669"/>
    <property type="project" value="InterPro"/>
</dbReference>
<keyword evidence="4 5" id="KW-0378">Hydrolase</keyword>
<dbReference type="GO" id="GO:0000287">
    <property type="term" value="F:magnesium ion binding"/>
    <property type="evidence" value="ECO:0007669"/>
    <property type="project" value="UniProtKB-UniRule"/>
</dbReference>
<evidence type="ECO:0000256" key="5">
    <source>
        <dbReference type="HAMAP-Rule" id="MF_00265"/>
    </source>
</evidence>
<dbReference type="AlphaFoldDB" id="A0A941HWK0"/>
<protein>
    <recommendedName>
        <fullName evidence="5">Ribonuclease VapC</fullName>
        <shortName evidence="5">RNase VapC</shortName>
        <ecNumber evidence="5">3.1.-.-</ecNumber>
    </recommendedName>
    <alternativeName>
        <fullName evidence="5">Toxin VapC</fullName>
    </alternativeName>
</protein>
<dbReference type="InterPro" id="IPR002716">
    <property type="entry name" value="PIN_dom"/>
</dbReference>
<organism evidence="7 9">
    <name type="scientific">Phenylobacterium glaciei</name>
    <dbReference type="NCBI Taxonomy" id="2803784"/>
    <lineage>
        <taxon>Bacteria</taxon>
        <taxon>Pseudomonadati</taxon>
        <taxon>Pseudomonadota</taxon>
        <taxon>Alphaproteobacteria</taxon>
        <taxon>Caulobacterales</taxon>
        <taxon>Caulobacteraceae</taxon>
        <taxon>Phenylobacterium</taxon>
    </lineage>
</organism>
<keyword evidence="2 5" id="KW-0540">Nuclease</keyword>
<dbReference type="GO" id="GO:0090729">
    <property type="term" value="F:toxin activity"/>
    <property type="evidence" value="ECO:0007669"/>
    <property type="project" value="UniProtKB-KW"/>
</dbReference>
<name>A0A941HWK0_9CAUL</name>
<dbReference type="EC" id="3.1.-.-" evidence="5"/>
<gene>
    <name evidence="5" type="primary">vapC</name>
    <name evidence="7" type="ORF">JKL49_16465</name>
    <name evidence="8" type="ORF">JKL49_23190</name>
</gene>
<feature type="binding site" evidence="5">
    <location>
        <position position="6"/>
    </location>
    <ligand>
        <name>Mg(2+)</name>
        <dbReference type="ChEBI" id="CHEBI:18420"/>
    </ligand>
</feature>
<dbReference type="EMBL" id="JAGSGD010000001">
    <property type="protein sequence ID" value="MBR7620989.1"/>
    <property type="molecule type" value="Genomic_DNA"/>
</dbReference>
<reference evidence="7" key="2">
    <citation type="submission" date="2021-04" db="EMBL/GenBank/DDBJ databases">
        <title>Draft genome assembly of strain Phenylobacterium sp. 20VBR1 using MiniION and Illumina platforms.</title>
        <authorList>
            <person name="Thomas F.A."/>
            <person name="Krishnan K.P."/>
            <person name="Sinha R.K."/>
        </authorList>
    </citation>
    <scope>NUCLEOTIDE SEQUENCE</scope>
    <source>
        <strain evidence="7">20VBR1</strain>
    </source>
</reference>
<evidence type="ECO:0000313" key="7">
    <source>
        <dbReference type="EMBL" id="MBR7620989.1"/>
    </source>
</evidence>
<feature type="binding site" evidence="5">
    <location>
        <position position="105"/>
    </location>
    <ligand>
        <name>Mg(2+)</name>
        <dbReference type="ChEBI" id="CHEBI:18420"/>
    </ligand>
</feature>
<comment type="cofactor">
    <cofactor evidence="5">
        <name>Mg(2+)</name>
        <dbReference type="ChEBI" id="CHEBI:18420"/>
    </cofactor>
</comment>
<evidence type="ECO:0000256" key="3">
    <source>
        <dbReference type="ARBA" id="ARBA00022723"/>
    </source>
</evidence>
<keyword evidence="5" id="KW-0460">Magnesium</keyword>
<dbReference type="InterPro" id="IPR051619">
    <property type="entry name" value="TypeII_TA_RNase_PINc/VapC"/>
</dbReference>
<keyword evidence="5" id="KW-0800">Toxin</keyword>
<comment type="function">
    <text evidence="5">Toxic component of a toxin-antitoxin (TA) system. An RNase.</text>
</comment>
<evidence type="ECO:0000256" key="4">
    <source>
        <dbReference type="ARBA" id="ARBA00022801"/>
    </source>
</evidence>
<evidence type="ECO:0000256" key="1">
    <source>
        <dbReference type="ARBA" id="ARBA00022649"/>
    </source>
</evidence>
<dbReference type="HAMAP" id="MF_00265">
    <property type="entry name" value="VapC_Nob1"/>
    <property type="match status" value="1"/>
</dbReference>
<evidence type="ECO:0000313" key="8">
    <source>
        <dbReference type="EMBL" id="QQZ49717.1"/>
    </source>
</evidence>
<dbReference type="Pfam" id="PF01850">
    <property type="entry name" value="PIN"/>
    <property type="match status" value="1"/>
</dbReference>
<comment type="similarity">
    <text evidence="5">Belongs to the PINc/VapC protein family.</text>
</comment>
<keyword evidence="9" id="KW-1185">Reference proteome</keyword>
<dbReference type="InterPro" id="IPR022907">
    <property type="entry name" value="VapC_family"/>
</dbReference>
<dbReference type="EMBL" id="CP068570">
    <property type="protein sequence ID" value="QQZ49717.1"/>
    <property type="molecule type" value="Genomic_DNA"/>
</dbReference>
<keyword evidence="1 5" id="KW-1277">Toxin-antitoxin system</keyword>
<feature type="domain" description="PIN" evidence="6">
    <location>
        <begin position="4"/>
        <end position="130"/>
    </location>
</feature>
<evidence type="ECO:0000256" key="2">
    <source>
        <dbReference type="ARBA" id="ARBA00022722"/>
    </source>
</evidence>
<dbReference type="Gene3D" id="3.40.50.1010">
    <property type="entry name" value="5'-nuclease"/>
    <property type="match status" value="1"/>
</dbReference>
<dbReference type="SUPFAM" id="SSF88723">
    <property type="entry name" value="PIN domain-like"/>
    <property type="match status" value="1"/>
</dbReference>
<dbReference type="InterPro" id="IPR029060">
    <property type="entry name" value="PIN-like_dom_sf"/>
</dbReference>
<accession>A0A941HWK0</accession>
<reference evidence="8" key="1">
    <citation type="submission" date="2021-01" db="EMBL/GenBank/DDBJ databases">
        <title>Genome sequence of Phenylobacterium sp. 20VBR1 isolated from a valley glaceir, Ny-Alesund, Svalbard.</title>
        <authorList>
            <person name="Thomas F.A."/>
            <person name="Krishnan K.P."/>
            <person name="Sinha R.K."/>
        </authorList>
    </citation>
    <scope>NUCLEOTIDE SEQUENCE</scope>
    <source>
        <strain evidence="8">20VBR1</strain>
    </source>
</reference>
<evidence type="ECO:0000313" key="9">
    <source>
        <dbReference type="Proteomes" id="UP000622580"/>
    </source>
</evidence>